<name>A0A2P6MLU3_ALKUR</name>
<evidence type="ECO:0000313" key="2">
    <source>
        <dbReference type="Proteomes" id="UP000243650"/>
    </source>
</evidence>
<sequence length="60" mass="6965">MLVRGRLFLVQCFSNAIKPTLPGTVIYENLQEKEYENLYSVLPAERNPHARLLTAAKKRY</sequence>
<comment type="caution">
    <text evidence="1">The sequence shown here is derived from an EMBL/GenBank/DDBJ whole genome shotgun (WGS) entry which is preliminary data.</text>
</comment>
<reference evidence="1 2" key="1">
    <citation type="submission" date="2018-03" db="EMBL/GenBank/DDBJ databases">
        <title>Bacillus urumqiensis sp. nov., a moderately haloalkaliphilic bacterium isolated from a salt lake.</title>
        <authorList>
            <person name="Zhao B."/>
            <person name="Liao Z."/>
        </authorList>
    </citation>
    <scope>NUCLEOTIDE SEQUENCE [LARGE SCALE GENOMIC DNA]</scope>
    <source>
        <strain evidence="1 2">BZ-SZ-XJ18</strain>
    </source>
</reference>
<proteinExistence type="predicted"/>
<dbReference type="EMBL" id="PVNS01000001">
    <property type="protein sequence ID" value="PRO67228.1"/>
    <property type="molecule type" value="Genomic_DNA"/>
</dbReference>
<keyword evidence="2" id="KW-1185">Reference proteome</keyword>
<gene>
    <name evidence="1" type="ORF">C6I21_01310</name>
</gene>
<accession>A0A2P6MLU3</accession>
<evidence type="ECO:0000313" key="1">
    <source>
        <dbReference type="EMBL" id="PRO67228.1"/>
    </source>
</evidence>
<dbReference type="Proteomes" id="UP000243650">
    <property type="component" value="Unassembled WGS sequence"/>
</dbReference>
<dbReference type="AlphaFoldDB" id="A0A2P6MLU3"/>
<protein>
    <submittedName>
        <fullName evidence="1">Uncharacterized protein</fullName>
    </submittedName>
</protein>
<organism evidence="1 2">
    <name type="scientific">Alkalicoccus urumqiensis</name>
    <name type="common">Bacillus urumqiensis</name>
    <dbReference type="NCBI Taxonomy" id="1548213"/>
    <lineage>
        <taxon>Bacteria</taxon>
        <taxon>Bacillati</taxon>
        <taxon>Bacillota</taxon>
        <taxon>Bacilli</taxon>
        <taxon>Bacillales</taxon>
        <taxon>Bacillaceae</taxon>
        <taxon>Alkalicoccus</taxon>
    </lineage>
</organism>